<proteinExistence type="predicted"/>
<protein>
    <submittedName>
        <fullName evidence="2">Uncharacterized protein</fullName>
    </submittedName>
</protein>
<evidence type="ECO:0000313" key="2">
    <source>
        <dbReference type="EMBL" id="PVH93120.1"/>
    </source>
</evidence>
<keyword evidence="3" id="KW-1185">Reference proteome</keyword>
<reference evidence="2 3" key="1">
    <citation type="journal article" date="2018" name="Sci. Rep.">
        <title>Comparative genomics provides insights into the lifestyle and reveals functional heterogeneity of dark septate endophytic fungi.</title>
        <authorList>
            <person name="Knapp D.G."/>
            <person name="Nemeth J.B."/>
            <person name="Barry K."/>
            <person name="Hainaut M."/>
            <person name="Henrissat B."/>
            <person name="Johnson J."/>
            <person name="Kuo A."/>
            <person name="Lim J.H.P."/>
            <person name="Lipzen A."/>
            <person name="Nolan M."/>
            <person name="Ohm R.A."/>
            <person name="Tamas L."/>
            <person name="Grigoriev I.V."/>
            <person name="Spatafora J.W."/>
            <person name="Nagy L.G."/>
            <person name="Kovacs G.M."/>
        </authorList>
    </citation>
    <scope>NUCLEOTIDE SEQUENCE [LARGE SCALE GENOMIC DNA]</scope>
    <source>
        <strain evidence="2 3">DSE2036</strain>
    </source>
</reference>
<sequence length="163" mass="18104">MFAWGKAQPNTQTRHTTHHTPPHLTWPALAFALARALDSPSSPLQPCFRISLARSLLHPLPHSTLHAFPLPRPRPKEHPAPAPRPCACCVSSLFICIVDPPVHPSIHPSRVYFTLLPGYLDFVATTLASSAHCGLAPFCQRLSPTHHPRMQKARNLLQMTLLF</sequence>
<dbReference type="AlphaFoldDB" id="A0A2V1D4Z3"/>
<dbReference type="Proteomes" id="UP000244855">
    <property type="component" value="Unassembled WGS sequence"/>
</dbReference>
<feature type="region of interest" description="Disordered" evidence="1">
    <location>
        <begin position="1"/>
        <end position="21"/>
    </location>
</feature>
<gene>
    <name evidence="2" type="ORF">DM02DRAFT_249288</name>
</gene>
<name>A0A2V1D4Z3_9PLEO</name>
<evidence type="ECO:0000313" key="3">
    <source>
        <dbReference type="Proteomes" id="UP000244855"/>
    </source>
</evidence>
<accession>A0A2V1D4Z3</accession>
<dbReference type="EMBL" id="KZ805614">
    <property type="protein sequence ID" value="PVH93120.1"/>
    <property type="molecule type" value="Genomic_DNA"/>
</dbReference>
<evidence type="ECO:0000256" key="1">
    <source>
        <dbReference type="SAM" id="MobiDB-lite"/>
    </source>
</evidence>
<organism evidence="2 3">
    <name type="scientific">Periconia macrospinosa</name>
    <dbReference type="NCBI Taxonomy" id="97972"/>
    <lineage>
        <taxon>Eukaryota</taxon>
        <taxon>Fungi</taxon>
        <taxon>Dikarya</taxon>
        <taxon>Ascomycota</taxon>
        <taxon>Pezizomycotina</taxon>
        <taxon>Dothideomycetes</taxon>
        <taxon>Pleosporomycetidae</taxon>
        <taxon>Pleosporales</taxon>
        <taxon>Massarineae</taxon>
        <taxon>Periconiaceae</taxon>
        <taxon>Periconia</taxon>
    </lineage>
</organism>